<evidence type="ECO:0000256" key="4">
    <source>
        <dbReference type="ARBA" id="ARBA00022777"/>
    </source>
</evidence>
<dbReference type="Gene3D" id="2.130.10.10">
    <property type="entry name" value="YVTN repeat-like/Quinoprotein amine dehydrogenase"/>
    <property type="match status" value="2"/>
</dbReference>
<dbReference type="Pfam" id="PF07495">
    <property type="entry name" value="Y_Y_Y"/>
    <property type="match status" value="1"/>
</dbReference>
<dbReference type="InterPro" id="IPR011123">
    <property type="entry name" value="Y_Y_Y"/>
</dbReference>
<evidence type="ECO:0000256" key="6">
    <source>
        <dbReference type="SAM" id="Phobius"/>
    </source>
</evidence>
<dbReference type="InterPro" id="IPR036890">
    <property type="entry name" value="HATPase_C_sf"/>
</dbReference>
<dbReference type="OrthoDB" id="9809670at2"/>
<organism evidence="9 10">
    <name type="scientific">Kordia antarctica</name>
    <dbReference type="NCBI Taxonomy" id="1218801"/>
    <lineage>
        <taxon>Bacteria</taxon>
        <taxon>Pseudomonadati</taxon>
        <taxon>Bacteroidota</taxon>
        <taxon>Flavobacteriia</taxon>
        <taxon>Flavobacteriales</taxon>
        <taxon>Flavobacteriaceae</taxon>
        <taxon>Kordia</taxon>
    </lineage>
</organism>
<protein>
    <recommendedName>
        <fullName evidence="2">histidine kinase</fullName>
        <ecNumber evidence="2">2.7.13.3</ecNumber>
    </recommendedName>
</protein>
<dbReference type="InterPro" id="IPR050482">
    <property type="entry name" value="Sensor_HK_TwoCompSys"/>
</dbReference>
<dbReference type="AlphaFoldDB" id="A0A7L4ZN79"/>
<comment type="catalytic activity">
    <reaction evidence="1">
        <text>ATP + protein L-histidine = ADP + protein N-phospho-L-histidine.</text>
        <dbReference type="EC" id="2.7.13.3"/>
    </reaction>
</comment>
<feature type="transmembrane region" description="Helical" evidence="6">
    <location>
        <begin position="675"/>
        <end position="698"/>
    </location>
</feature>
<keyword evidence="7" id="KW-0732">Signal</keyword>
<keyword evidence="3 9" id="KW-0808">Transferase</keyword>
<dbReference type="EMBL" id="CP019288">
    <property type="protein sequence ID" value="QHI37950.1"/>
    <property type="molecule type" value="Genomic_DNA"/>
</dbReference>
<evidence type="ECO:0000313" key="10">
    <source>
        <dbReference type="Proteomes" id="UP000464657"/>
    </source>
</evidence>
<keyword evidence="4 9" id="KW-0418">Kinase</keyword>
<sequence length="929" mass="109161">MKKTITSIFCVFCCCFVHAQYWTKQHFTVENGLPDNYVFAFEKFQEEIYVATDGGLVTFDGIHFKIRNKKEIRYPVSLLNKNDETLYIGSWLDGILSIENEEIKNVYPARINRILKYKNKCLIYNTYQRFALLSFNAANKIDTIINWEKVNKNRRIAIDTSSIYISEGKTVSAYNWKGTKEETFQYETTSTIEAINSIENFLFFGDREGNLTWSAKDDLSQNSTHTFEKPYTITRIVPYKKQQILVQLKHRAEYNSIYKITFDESHSKITNIETLLTIKNGISEIFVDQETIYIATYGNGFYKLFPSFIKSYQKTDYQIPIAKFSYENDAGNMVFATENVSYTLQEKDTFVQQKNPFRLNTIFEFDNKRYFSSHDNLYDESLKKITASRVDNIIFAEKNDTIFHSKYWFSRYHNGARENIFCTQYSAQDKKINAGIYFNNFIYIGTQNGVKKFMKNNVDIWERIPDTTLQNFFAQKVIKNIIQHKNELVIATPYEVFTYNQKEIKPLLFTEDDIYINATFVDTKDRIYIGTNKGFWILTDSYTFHFNSKNGTNSDNIYSFYQDKKGIIWSVSGNGIMEFNPDLIDITLPPRIEIYKKHIQNDYVQIHFKSFVDHFPEAVLFEYKINDANWKKLQFTQLEMSNLKPGNYSVSFRGKHMNSNWSIPETFQFKIQPKWYQITIIKVFIFIAIVCLLLGFLWNRLRVIKRRNELLSNEINQRIFLEHKVAHLREEIARDFHDEIGNKIASVIALSNNLKLSRKVASPKIDKISSLSKEIYHTAKDFVWSLNPKNNNIESLCKYLRDYGENFFDLFDEIDFLYLEVDIVPIDISYVKSRNIILAYKEILANIIKHSHATKVVFKANLDNYIFTIQIQDNGIGIDKITATNGNGLKNIQKRMEMIHAEMRVEKSAGVFYTFTLNLKEELYNTDEL</sequence>
<evidence type="ECO:0000256" key="3">
    <source>
        <dbReference type="ARBA" id="ARBA00022679"/>
    </source>
</evidence>
<dbReference type="EC" id="2.7.13.3" evidence="2"/>
<evidence type="ECO:0000256" key="5">
    <source>
        <dbReference type="ARBA" id="ARBA00023012"/>
    </source>
</evidence>
<feature type="chain" id="PRO_5029468566" description="histidine kinase" evidence="7">
    <location>
        <begin position="20"/>
        <end position="929"/>
    </location>
</feature>
<keyword evidence="6" id="KW-0472">Membrane</keyword>
<accession>A0A7L4ZN79</accession>
<dbReference type="PANTHER" id="PTHR24421:SF10">
    <property type="entry name" value="NITRATE_NITRITE SENSOR PROTEIN NARQ"/>
    <property type="match status" value="1"/>
</dbReference>
<reference evidence="9 10" key="1">
    <citation type="journal article" date="2013" name="Int. J. Syst. Evol. Microbiol.">
        <title>Kordia antarctica sp. nov., isolated from Antarctic seawater.</title>
        <authorList>
            <person name="Baek K."/>
            <person name="Choi A."/>
            <person name="Kang I."/>
            <person name="Lee K."/>
            <person name="Cho J.C."/>
        </authorList>
    </citation>
    <scope>NUCLEOTIDE SEQUENCE [LARGE SCALE GENOMIC DNA]</scope>
    <source>
        <strain evidence="9 10">IMCC3317</strain>
    </source>
</reference>
<dbReference type="InterPro" id="IPR015943">
    <property type="entry name" value="WD40/YVTN_repeat-like_dom_sf"/>
</dbReference>
<keyword evidence="6" id="KW-0812">Transmembrane</keyword>
<feature type="domain" description="Two component regulator three Y" evidence="8">
    <location>
        <begin position="616"/>
        <end position="671"/>
    </location>
</feature>
<dbReference type="RefSeq" id="WP_160130530.1">
    <property type="nucleotide sequence ID" value="NZ_CP019288.1"/>
</dbReference>
<evidence type="ECO:0000256" key="7">
    <source>
        <dbReference type="SAM" id="SignalP"/>
    </source>
</evidence>
<dbReference type="Gene3D" id="3.30.565.10">
    <property type="entry name" value="Histidine kinase-like ATPase, C-terminal domain"/>
    <property type="match status" value="1"/>
</dbReference>
<keyword evidence="6" id="KW-1133">Transmembrane helix</keyword>
<evidence type="ECO:0000313" key="9">
    <source>
        <dbReference type="EMBL" id="QHI37950.1"/>
    </source>
</evidence>
<dbReference type="KEGG" id="kan:IMCC3317_33330"/>
<name>A0A7L4ZN79_9FLAO</name>
<proteinExistence type="predicted"/>
<dbReference type="SUPFAM" id="SSF55874">
    <property type="entry name" value="ATPase domain of HSP90 chaperone/DNA topoisomerase II/histidine kinase"/>
    <property type="match status" value="1"/>
</dbReference>
<dbReference type="GO" id="GO:0004673">
    <property type="term" value="F:protein histidine kinase activity"/>
    <property type="evidence" value="ECO:0007669"/>
    <property type="project" value="UniProtKB-EC"/>
</dbReference>
<keyword evidence="5" id="KW-0902">Two-component regulatory system</keyword>
<dbReference type="GO" id="GO:0000160">
    <property type="term" value="P:phosphorelay signal transduction system"/>
    <property type="evidence" value="ECO:0007669"/>
    <property type="project" value="UniProtKB-KW"/>
</dbReference>
<dbReference type="Proteomes" id="UP000464657">
    <property type="component" value="Chromosome"/>
</dbReference>
<evidence type="ECO:0000259" key="8">
    <source>
        <dbReference type="Pfam" id="PF07495"/>
    </source>
</evidence>
<gene>
    <name evidence="9" type="primary">desK</name>
    <name evidence="9" type="ORF">IMCC3317_33330</name>
</gene>
<feature type="signal peptide" evidence="7">
    <location>
        <begin position="1"/>
        <end position="19"/>
    </location>
</feature>
<evidence type="ECO:0000256" key="2">
    <source>
        <dbReference type="ARBA" id="ARBA00012438"/>
    </source>
</evidence>
<dbReference type="PANTHER" id="PTHR24421">
    <property type="entry name" value="NITRATE/NITRITE SENSOR PROTEIN NARX-RELATED"/>
    <property type="match status" value="1"/>
</dbReference>
<evidence type="ECO:0000256" key="1">
    <source>
        <dbReference type="ARBA" id="ARBA00000085"/>
    </source>
</evidence>
<keyword evidence="10" id="KW-1185">Reference proteome</keyword>